<evidence type="ECO:0000256" key="8">
    <source>
        <dbReference type="ARBA" id="ARBA00023004"/>
    </source>
</evidence>
<feature type="binding site" evidence="11">
    <location>
        <position position="106"/>
    </location>
    <ligand>
        <name>[4Fe-4S] cluster</name>
        <dbReference type="ChEBI" id="CHEBI:49883"/>
        <note>4Fe-4S-S-AdoMet</note>
    </ligand>
</feature>
<gene>
    <name evidence="14" type="ORF">HYN04_07660</name>
</gene>
<dbReference type="InterPro" id="IPR058240">
    <property type="entry name" value="rSAM_sf"/>
</dbReference>
<dbReference type="RefSeq" id="WP_110450212.1">
    <property type="nucleotide sequence ID" value="NZ_CP029479.1"/>
</dbReference>
<dbReference type="SFLD" id="SFLDG01070">
    <property type="entry name" value="PLP-dependent"/>
    <property type="match status" value="1"/>
</dbReference>
<feature type="binding site" evidence="11">
    <location>
        <position position="109"/>
    </location>
    <ligand>
        <name>[4Fe-4S] cluster</name>
        <dbReference type="ChEBI" id="CHEBI:49883"/>
        <note>4Fe-4S-S-AdoMet</note>
    </ligand>
</feature>
<evidence type="ECO:0000259" key="13">
    <source>
        <dbReference type="PROSITE" id="PS51918"/>
    </source>
</evidence>
<dbReference type="NCBIfam" id="TIGR03822">
    <property type="entry name" value="AblA_like_2"/>
    <property type="match status" value="1"/>
</dbReference>
<evidence type="ECO:0000313" key="14">
    <source>
        <dbReference type="EMBL" id="AWM77645.1"/>
    </source>
</evidence>
<dbReference type="KEGG" id="phb:HYN04_07660"/>
<dbReference type="CDD" id="cd01335">
    <property type="entry name" value="Radical_SAM"/>
    <property type="match status" value="1"/>
</dbReference>
<keyword evidence="9 11" id="KW-0411">Iron-sulfur</keyword>
<comment type="cofactor">
    <cofactor evidence="2">
        <name>[4Fe-4S] cluster</name>
        <dbReference type="ChEBI" id="CHEBI:49883"/>
    </cofactor>
</comment>
<dbReference type="AlphaFoldDB" id="A0A2Z3HS64"/>
<name>A0A2Z3HS64_9CAUL</name>
<dbReference type="SFLD" id="SFLDS00029">
    <property type="entry name" value="Radical_SAM"/>
    <property type="match status" value="1"/>
</dbReference>
<evidence type="ECO:0000256" key="9">
    <source>
        <dbReference type="ARBA" id="ARBA00023014"/>
    </source>
</evidence>
<evidence type="ECO:0000256" key="7">
    <source>
        <dbReference type="ARBA" id="ARBA00022898"/>
    </source>
</evidence>
<keyword evidence="15" id="KW-1185">Reference proteome</keyword>
<evidence type="ECO:0000256" key="2">
    <source>
        <dbReference type="ARBA" id="ARBA00001966"/>
    </source>
</evidence>
<evidence type="ECO:0000256" key="3">
    <source>
        <dbReference type="ARBA" id="ARBA00008703"/>
    </source>
</evidence>
<dbReference type="InterPro" id="IPR013785">
    <property type="entry name" value="Aldolase_TIM"/>
</dbReference>
<dbReference type="InterPro" id="IPR022447">
    <property type="entry name" value="Lys_aminomutase-rel"/>
</dbReference>
<dbReference type="PANTHER" id="PTHR30538">
    <property type="entry name" value="LYSINE 2,3-AMINOMUTASE-RELATED"/>
    <property type="match status" value="1"/>
</dbReference>
<dbReference type="Pfam" id="PF04055">
    <property type="entry name" value="Radical_SAM"/>
    <property type="match status" value="1"/>
</dbReference>
<accession>A0A2Z3HS64</accession>
<dbReference type="EMBL" id="CP029479">
    <property type="protein sequence ID" value="AWM77645.1"/>
    <property type="molecule type" value="Genomic_DNA"/>
</dbReference>
<dbReference type="GO" id="GO:0046872">
    <property type="term" value="F:metal ion binding"/>
    <property type="evidence" value="ECO:0007669"/>
    <property type="project" value="UniProtKB-KW"/>
</dbReference>
<feature type="binding site" evidence="11">
    <location>
        <position position="102"/>
    </location>
    <ligand>
        <name>[4Fe-4S] cluster</name>
        <dbReference type="ChEBI" id="CHEBI:49883"/>
        <note>4Fe-4S-S-AdoMet</note>
    </ligand>
</feature>
<dbReference type="OrthoDB" id="9768064at2"/>
<keyword evidence="7 12" id="KW-0663">Pyridoxal phosphate</keyword>
<comment type="similarity">
    <text evidence="3">Belongs to the radical SAM superfamily. KamA family.</text>
</comment>
<dbReference type="GO" id="GO:0051539">
    <property type="term" value="F:4 iron, 4 sulfur cluster binding"/>
    <property type="evidence" value="ECO:0007669"/>
    <property type="project" value="UniProtKB-KW"/>
</dbReference>
<keyword evidence="5" id="KW-0949">S-adenosyl-L-methionine</keyword>
<keyword evidence="10" id="KW-0413">Isomerase</keyword>
<evidence type="ECO:0000256" key="6">
    <source>
        <dbReference type="ARBA" id="ARBA00022723"/>
    </source>
</evidence>
<keyword evidence="6 11" id="KW-0479">Metal-binding</keyword>
<proteinExistence type="inferred from homology"/>
<reference evidence="15" key="1">
    <citation type="submission" date="2018-05" db="EMBL/GenBank/DDBJ databases">
        <title>Genome sequencing of Phenylobacterium sp. HYN0004.</title>
        <authorList>
            <person name="Yi H."/>
            <person name="Baek C."/>
        </authorList>
    </citation>
    <scope>NUCLEOTIDE SEQUENCE [LARGE SCALE GENOMIC DNA]</scope>
    <source>
        <strain evidence="15">HYN0004</strain>
    </source>
</reference>
<dbReference type="Proteomes" id="UP000247763">
    <property type="component" value="Chromosome"/>
</dbReference>
<evidence type="ECO:0000256" key="10">
    <source>
        <dbReference type="ARBA" id="ARBA00023235"/>
    </source>
</evidence>
<keyword evidence="8" id="KW-0408">Iron</keyword>
<organism evidence="14 15">
    <name type="scientific">Phenylobacterium parvum</name>
    <dbReference type="NCBI Taxonomy" id="2201350"/>
    <lineage>
        <taxon>Bacteria</taxon>
        <taxon>Pseudomonadati</taxon>
        <taxon>Pseudomonadota</taxon>
        <taxon>Alphaproteobacteria</taxon>
        <taxon>Caulobacterales</taxon>
        <taxon>Caulobacteraceae</taxon>
        <taxon>Phenylobacterium</taxon>
    </lineage>
</organism>
<feature type="domain" description="Radical SAM core" evidence="13">
    <location>
        <begin position="88"/>
        <end position="311"/>
    </location>
</feature>
<evidence type="ECO:0000256" key="12">
    <source>
        <dbReference type="PIRSR" id="PIRSR603739-50"/>
    </source>
</evidence>
<dbReference type="PROSITE" id="PS51918">
    <property type="entry name" value="RADICAL_SAM"/>
    <property type="match status" value="1"/>
</dbReference>
<dbReference type="Gene3D" id="3.20.20.70">
    <property type="entry name" value="Aldolase class I"/>
    <property type="match status" value="1"/>
</dbReference>
<dbReference type="GO" id="GO:0016853">
    <property type="term" value="F:isomerase activity"/>
    <property type="evidence" value="ECO:0007669"/>
    <property type="project" value="UniProtKB-KW"/>
</dbReference>
<evidence type="ECO:0000256" key="4">
    <source>
        <dbReference type="ARBA" id="ARBA00022485"/>
    </source>
</evidence>
<keyword evidence="4 11" id="KW-0004">4Fe-4S</keyword>
<feature type="modified residue" description="N6-(pyridoxal phosphate)lysine" evidence="12">
    <location>
        <position position="316"/>
    </location>
</feature>
<protein>
    <submittedName>
        <fullName evidence="14">Lysine-2,3-aminomutase-like protein</fullName>
    </submittedName>
</protein>
<evidence type="ECO:0000256" key="11">
    <source>
        <dbReference type="PIRSR" id="PIRSR004911-1"/>
    </source>
</evidence>
<evidence type="ECO:0000256" key="1">
    <source>
        <dbReference type="ARBA" id="ARBA00001933"/>
    </source>
</evidence>
<dbReference type="NCBIfam" id="TIGR00238">
    <property type="entry name" value="KamA family radical SAM protein"/>
    <property type="match status" value="1"/>
</dbReference>
<dbReference type="InterPro" id="IPR007197">
    <property type="entry name" value="rSAM"/>
</dbReference>
<sequence>MNKVLHTPGELVSAGLAPEGAAAELEAVAARYAIAVTPAVAALIDPTDPSDPIGLQYLPSPEELEHAPNEKDDPIGDGVHSPVRGIVHRYPDRLLLTATHACAVYCRFCFRREVVGPGGAGGLTAAELDAALAYIAGHPEVWEVILTGGDPLVMSPRRIEDLVRRIADIPHVKILRVHTRLPVADPERVSEALVSALSGSRLRLAVGVHVNHARELTPSADAALARLAGAGAVLLSQTVLLKGINDRVEVLGDLMRALVERGVRPYYLHHPDPAPGTARFRISLAEGQALVRGLRGRYSGLCQPTYVLDIPGGFGKVPAGPAWIEPSGTGLAATDPWGGTHVLPDKA</sequence>
<dbReference type="PANTHER" id="PTHR30538:SF1">
    <property type="entry name" value="L-LYSINE 2,3-AMINOMUTASE"/>
    <property type="match status" value="1"/>
</dbReference>
<dbReference type="SUPFAM" id="SSF102114">
    <property type="entry name" value="Radical SAM enzymes"/>
    <property type="match status" value="1"/>
</dbReference>
<evidence type="ECO:0000313" key="15">
    <source>
        <dbReference type="Proteomes" id="UP000247763"/>
    </source>
</evidence>
<comment type="cofactor">
    <cofactor evidence="1 12">
        <name>pyridoxal 5'-phosphate</name>
        <dbReference type="ChEBI" id="CHEBI:597326"/>
    </cofactor>
</comment>
<dbReference type="InterPro" id="IPR003739">
    <property type="entry name" value="Lys_aminomutase/Glu_NH3_mut"/>
</dbReference>
<evidence type="ECO:0000256" key="5">
    <source>
        <dbReference type="ARBA" id="ARBA00022691"/>
    </source>
</evidence>
<dbReference type="PIRSF" id="PIRSF004911">
    <property type="entry name" value="DUF160"/>
    <property type="match status" value="1"/>
</dbReference>